<reference evidence="3 4" key="1">
    <citation type="submission" date="2016-10" db="EMBL/GenBank/DDBJ databases">
        <authorList>
            <person name="de Groot N.N."/>
        </authorList>
    </citation>
    <scope>NUCLEOTIDE SEQUENCE [LARGE SCALE GENOMIC DNA]</scope>
    <source>
        <strain evidence="3 4">CGMCC 4.2023</strain>
    </source>
</reference>
<evidence type="ECO:0000313" key="4">
    <source>
        <dbReference type="Proteomes" id="UP000236754"/>
    </source>
</evidence>
<evidence type="ECO:0000256" key="2">
    <source>
        <dbReference type="SAM" id="Phobius"/>
    </source>
</evidence>
<dbReference type="OrthoDB" id="4506813at2"/>
<keyword evidence="4" id="KW-1185">Reference proteome</keyword>
<dbReference type="InterPro" id="IPR027417">
    <property type="entry name" value="P-loop_NTPase"/>
</dbReference>
<evidence type="ECO:0000256" key="1">
    <source>
        <dbReference type="SAM" id="MobiDB-lite"/>
    </source>
</evidence>
<feature type="compositionally biased region" description="Low complexity" evidence="1">
    <location>
        <begin position="564"/>
        <end position="580"/>
    </location>
</feature>
<sequence>MDGFVFGEFRVVAGGRGRGVRLECVAPGNGGRDEDGAGGDAEAAGRGARLPRRRANQPFTGAVGILVGREEQLQMVRGAVRSRRMVEFTGECGIGKTALLCAVAPDAYIRVGATDLEDFLQDMVREFYEYPPGAPRLSTDECRRALERVGAVVALDDVAYGPAQIADLRAVLRGSAVLVGAARPGIGRLGMSHPMPGLAVLDAVTLLARDLGRIVSESELPDVRVLATAVGGSPLALRQAAALVRHEGRSFAELAGAVTADPGVLDELAIAALDPESKRALAVLALLGGAHLPSRLVAAMAEVPPAAERFDGLCTRGLAERHGDRFGLSAGRPEAYLRLLHRHLDFGVALRVLGSWIEARDPKGTQAHQAAAAAVPLLDTAAGRGEWDTVLELATTVEQVLCFQGHWRAWQRVLDIGRIAARELPDLAAEAHFAHQEGTLHLLEGRREAAEDALTHALGLRRRLGDTAAEEGTRANLALAMGGTGRAGGETGKDGAAASGVLRAMGGRWAGRSGSHRAAAKARRRRRALVGAVAVTAVLAAGVAVAVGAVGPGGLGGVGGSGSHDGVSADGPQGDAAASGGPPGAHRSHGGSDTMAAPGGSLPTTPGVPADPAGPLKPLTIKGAGDFGQVHARPATAPVTHLTITNPNSRPVALDAISVSAGSDFQVTAGTCRTGKGTSSGFVDDTSGGGPTQAKGLAADSSCSVTVRFTPSTLGLRAGSLTVGYGDGAKATAHLSGRSFATVQVTVTPDTQGVRHGYVDIVADGATTRCDKPAACTVRYFTAKGPVTLTAHGDPVADGTGDSGGSGDTGGSGDAGGSGTQGDSGTGDDPGDSGSGASGSGDSQDSGGSAGSGGDGTLSYQPDTWSGPCAGSAGACDPTPGGDITTTVHFAPAAG</sequence>
<dbReference type="AlphaFoldDB" id="A0A1H5TAW8"/>
<keyword evidence="2" id="KW-1133">Transmembrane helix</keyword>
<dbReference type="SUPFAM" id="SSF52540">
    <property type="entry name" value="P-loop containing nucleoside triphosphate hydrolases"/>
    <property type="match status" value="1"/>
</dbReference>
<dbReference type="Gene3D" id="2.60.40.10">
    <property type="entry name" value="Immunoglobulins"/>
    <property type="match status" value="1"/>
</dbReference>
<accession>A0A1H5TAW8</accession>
<evidence type="ECO:0000313" key="3">
    <source>
        <dbReference type="EMBL" id="SEF59231.1"/>
    </source>
</evidence>
<feature type="region of interest" description="Disordered" evidence="1">
    <location>
        <begin position="561"/>
        <end position="624"/>
    </location>
</feature>
<proteinExistence type="predicted"/>
<feature type="transmembrane region" description="Helical" evidence="2">
    <location>
        <begin position="528"/>
        <end position="551"/>
    </location>
</feature>
<dbReference type="EMBL" id="FNVU01000001">
    <property type="protein sequence ID" value="SEF59231.1"/>
    <property type="molecule type" value="Genomic_DNA"/>
</dbReference>
<feature type="region of interest" description="Disordered" evidence="1">
    <location>
        <begin position="788"/>
        <end position="882"/>
    </location>
</feature>
<keyword evidence="2" id="KW-0472">Membrane</keyword>
<dbReference type="Proteomes" id="UP000236754">
    <property type="component" value="Unassembled WGS sequence"/>
</dbReference>
<feature type="compositionally biased region" description="Gly residues" evidence="1">
    <location>
        <begin position="801"/>
        <end position="825"/>
    </location>
</feature>
<keyword evidence="2" id="KW-0812">Transmembrane</keyword>
<dbReference type="InterPro" id="IPR013783">
    <property type="entry name" value="Ig-like_fold"/>
</dbReference>
<protein>
    <submittedName>
        <fullName evidence="3">Uncharacterized protein</fullName>
    </submittedName>
</protein>
<dbReference type="RefSeq" id="WP_146088185.1">
    <property type="nucleotide sequence ID" value="NZ_FNVU01000001.1"/>
</dbReference>
<dbReference type="GO" id="GO:0005975">
    <property type="term" value="P:carbohydrate metabolic process"/>
    <property type="evidence" value="ECO:0007669"/>
    <property type="project" value="UniProtKB-ARBA"/>
</dbReference>
<organism evidence="3 4">
    <name type="scientific">Actinacidiphila yanglinensis</name>
    <dbReference type="NCBI Taxonomy" id="310779"/>
    <lineage>
        <taxon>Bacteria</taxon>
        <taxon>Bacillati</taxon>
        <taxon>Actinomycetota</taxon>
        <taxon>Actinomycetes</taxon>
        <taxon>Kitasatosporales</taxon>
        <taxon>Streptomycetaceae</taxon>
        <taxon>Actinacidiphila</taxon>
    </lineage>
</organism>
<name>A0A1H5TAW8_9ACTN</name>
<feature type="region of interest" description="Disordered" evidence="1">
    <location>
        <begin position="27"/>
        <end position="48"/>
    </location>
</feature>
<gene>
    <name evidence="3" type="ORF">SAMN05216223_101434</name>
</gene>